<proteinExistence type="predicted"/>
<protein>
    <recommendedName>
        <fullName evidence="3">Pectate lyase</fullName>
    </recommendedName>
</protein>
<dbReference type="AlphaFoldDB" id="A0A178IM54"/>
<organism evidence="1 2">
    <name type="scientific">Termitidicoccus mucosus</name>
    <dbReference type="NCBI Taxonomy" id="1184151"/>
    <lineage>
        <taxon>Bacteria</taxon>
        <taxon>Pseudomonadati</taxon>
        <taxon>Verrucomicrobiota</taxon>
        <taxon>Opitutia</taxon>
        <taxon>Opitutales</taxon>
        <taxon>Opitutaceae</taxon>
        <taxon>Termitidicoccus</taxon>
    </lineage>
</organism>
<evidence type="ECO:0008006" key="3">
    <source>
        <dbReference type="Google" id="ProtNLM"/>
    </source>
</evidence>
<dbReference type="NCBIfam" id="TIGR02474">
    <property type="entry name" value="pec_lyase"/>
    <property type="match status" value="1"/>
</dbReference>
<dbReference type="Proteomes" id="UP000078486">
    <property type="component" value="Unassembled WGS sequence"/>
</dbReference>
<dbReference type="Pfam" id="PF09492">
    <property type="entry name" value="Pec_lyase"/>
    <property type="match status" value="1"/>
</dbReference>
<dbReference type="InterPro" id="IPR012669">
    <property type="entry name" value="Pectate_lyase"/>
</dbReference>
<dbReference type="STRING" id="1184151.AW736_05650"/>
<evidence type="ECO:0000313" key="2">
    <source>
        <dbReference type="Proteomes" id="UP000078486"/>
    </source>
</evidence>
<gene>
    <name evidence="1" type="ORF">AW736_05650</name>
</gene>
<evidence type="ECO:0000313" key="1">
    <source>
        <dbReference type="EMBL" id="OAM90982.1"/>
    </source>
</evidence>
<name>A0A178IM54_9BACT</name>
<dbReference type="OrthoDB" id="9804686at2"/>
<reference evidence="1 2" key="1">
    <citation type="submission" date="2016-01" db="EMBL/GenBank/DDBJ databases">
        <title>High potential of lignocellulose degradation of a new Verrucomicrobia species.</title>
        <authorList>
            <person name="Wang Y."/>
            <person name="Shi Y."/>
            <person name="Qiu Z."/>
            <person name="Liu S."/>
            <person name="Yang H."/>
        </authorList>
    </citation>
    <scope>NUCLEOTIDE SEQUENCE [LARGE SCALE GENOMIC DNA]</scope>
    <source>
        <strain evidence="1 2">TSB47</strain>
    </source>
</reference>
<dbReference type="Gene3D" id="1.50.10.20">
    <property type="match status" value="1"/>
</dbReference>
<dbReference type="SUPFAM" id="SSF81853">
    <property type="entry name" value="Family 10 polysaccharide lyase"/>
    <property type="match status" value="1"/>
</dbReference>
<keyword evidence="2" id="KW-1185">Reference proteome</keyword>
<comment type="caution">
    <text evidence="1">The sequence shown here is derived from an EMBL/GenBank/DDBJ whole genome shotgun (WGS) entry which is preliminary data.</text>
</comment>
<dbReference type="EMBL" id="LRRQ01000043">
    <property type="protein sequence ID" value="OAM90982.1"/>
    <property type="molecule type" value="Genomic_DNA"/>
</dbReference>
<accession>A0A178IM54</accession>
<sequence>MADFFILNIHNDMKIFHILLAVLALADAGLSAATEAGIEPIDISGFRDSSNHWRNIRNDGYFIQATSKDQPHYDKKQVREIAANILLFQRANGGWPKDYDMCAVLTRDQAEKVAATRNKTDTSFDNHGTHPQIAYLAKVYEATREDAYRKACERGIDFILSAQYKNGGIPQRYPGKNAIGVLVTLNDGVMGGVLGVYRDAARGQDGFSWLDNKRREKCRAAFDKGVACLLAMQNRNKQGVLQGWGQQYNQNTLKPALGRPFEHPCNAPGETCDVLDILMRIEKPSPEIVAAVKSAVAWLDKVKLTGIRVEKVAAEENVSNRKTSKTDTIVVQDPSATEPLWGRMYELETDRVLYSDRSGAIKYSLAEIDRERRSGSNWFVTGPHKIIERAYPAWMEKNNIK</sequence>